<dbReference type="InterPro" id="IPR036249">
    <property type="entry name" value="Thioredoxin-like_sf"/>
</dbReference>
<dbReference type="InterPro" id="IPR004046">
    <property type="entry name" value="GST_C"/>
</dbReference>
<dbReference type="PROSITE" id="PS50404">
    <property type="entry name" value="GST_NTER"/>
    <property type="match status" value="1"/>
</dbReference>
<dbReference type="InterPro" id="IPR010987">
    <property type="entry name" value="Glutathione-S-Trfase_C-like"/>
</dbReference>
<dbReference type="Gene3D" id="3.40.30.10">
    <property type="entry name" value="Glutaredoxin"/>
    <property type="match status" value="1"/>
</dbReference>
<organism evidence="3 4">
    <name type="scientific">Tianweitania sediminis</name>
    <dbReference type="NCBI Taxonomy" id="1502156"/>
    <lineage>
        <taxon>Bacteria</taxon>
        <taxon>Pseudomonadati</taxon>
        <taxon>Pseudomonadota</taxon>
        <taxon>Alphaproteobacteria</taxon>
        <taxon>Hyphomicrobiales</taxon>
        <taxon>Phyllobacteriaceae</taxon>
        <taxon>Tianweitania</taxon>
    </lineage>
</organism>
<dbReference type="InterPro" id="IPR004045">
    <property type="entry name" value="Glutathione_S-Trfase_N"/>
</dbReference>
<dbReference type="SUPFAM" id="SSF47616">
    <property type="entry name" value="GST C-terminal domain-like"/>
    <property type="match status" value="1"/>
</dbReference>
<reference evidence="3" key="1">
    <citation type="submission" date="2021-03" db="EMBL/GenBank/DDBJ databases">
        <title>Genome sequencing and assembly of Tianweitania sediminis.</title>
        <authorList>
            <person name="Chhetri G."/>
        </authorList>
    </citation>
    <scope>NUCLEOTIDE SEQUENCE</scope>
    <source>
        <strain evidence="3">Z8</strain>
    </source>
</reference>
<dbReference type="InterPro" id="IPR036282">
    <property type="entry name" value="Glutathione-S-Trfase_C_sf"/>
</dbReference>
<evidence type="ECO:0000259" key="2">
    <source>
        <dbReference type="PROSITE" id="PS50405"/>
    </source>
</evidence>
<dbReference type="EMBL" id="JAGIYY010000004">
    <property type="protein sequence ID" value="MBP0439781.1"/>
    <property type="molecule type" value="Genomic_DNA"/>
</dbReference>
<feature type="domain" description="GST C-terminal" evidence="2">
    <location>
        <begin position="88"/>
        <end position="206"/>
    </location>
</feature>
<accession>A0A8J7RJT7</accession>
<dbReference type="Pfam" id="PF13417">
    <property type="entry name" value="GST_N_3"/>
    <property type="match status" value="1"/>
</dbReference>
<protein>
    <submittedName>
        <fullName evidence="3">Glutathione S-transferase family protein</fullName>
    </submittedName>
</protein>
<dbReference type="SUPFAM" id="SSF52833">
    <property type="entry name" value="Thioredoxin-like"/>
    <property type="match status" value="1"/>
</dbReference>
<dbReference type="PANTHER" id="PTHR43968:SF6">
    <property type="entry name" value="GLUTATHIONE S-TRANSFERASE OMEGA"/>
    <property type="match status" value="1"/>
</dbReference>
<dbReference type="Pfam" id="PF00043">
    <property type="entry name" value="GST_C"/>
    <property type="match status" value="1"/>
</dbReference>
<dbReference type="Gene3D" id="1.20.1050.10">
    <property type="match status" value="1"/>
</dbReference>
<dbReference type="AlphaFoldDB" id="A0A8J7RJT7"/>
<proteinExistence type="predicted"/>
<gene>
    <name evidence="3" type="ORF">J5Y06_14060</name>
</gene>
<dbReference type="SFLD" id="SFLDG00358">
    <property type="entry name" value="Main_(cytGST)"/>
    <property type="match status" value="1"/>
</dbReference>
<dbReference type="RefSeq" id="WP_209335808.1">
    <property type="nucleotide sequence ID" value="NZ_JAGIYY010000004.1"/>
</dbReference>
<evidence type="ECO:0000259" key="1">
    <source>
        <dbReference type="PROSITE" id="PS50404"/>
    </source>
</evidence>
<dbReference type="InterPro" id="IPR050983">
    <property type="entry name" value="GST_Omega/HSP26"/>
</dbReference>
<evidence type="ECO:0000313" key="3">
    <source>
        <dbReference type="EMBL" id="MBP0439781.1"/>
    </source>
</evidence>
<sequence>METPRLFGAKYSVYVRIAQLVLAEKKVGYELVPIDIFAEDGAPDWYATLHPFGKIPSFQHGALTLFETSAITRYVDEAFEGTPLQPDEPVARAVMNQIIGLLDAYAYPSLVWDVFVERCERSPSNEERIAAALPRARLVLGTLSRLKREGPWMLGNQLTLADLHAGPMLEYFKRAPEGAALLQEVPLLEKWWARLKHRESFRSLSS</sequence>
<dbReference type="InterPro" id="IPR040079">
    <property type="entry name" value="Glutathione_S-Trfase"/>
</dbReference>
<dbReference type="GO" id="GO:0005737">
    <property type="term" value="C:cytoplasm"/>
    <property type="evidence" value="ECO:0007669"/>
    <property type="project" value="TreeGrafter"/>
</dbReference>
<dbReference type="Proteomes" id="UP000666240">
    <property type="component" value="Unassembled WGS sequence"/>
</dbReference>
<dbReference type="PROSITE" id="PS50405">
    <property type="entry name" value="GST_CTER"/>
    <property type="match status" value="1"/>
</dbReference>
<feature type="domain" description="GST N-terminal" evidence="1">
    <location>
        <begin position="2"/>
        <end position="83"/>
    </location>
</feature>
<keyword evidence="4" id="KW-1185">Reference proteome</keyword>
<evidence type="ECO:0000313" key="4">
    <source>
        <dbReference type="Proteomes" id="UP000666240"/>
    </source>
</evidence>
<name>A0A8J7RJT7_9HYPH</name>
<dbReference type="SFLD" id="SFLDS00019">
    <property type="entry name" value="Glutathione_Transferase_(cytos"/>
    <property type="match status" value="1"/>
</dbReference>
<dbReference type="CDD" id="cd00299">
    <property type="entry name" value="GST_C_family"/>
    <property type="match status" value="1"/>
</dbReference>
<comment type="caution">
    <text evidence="3">The sequence shown here is derived from an EMBL/GenBank/DDBJ whole genome shotgun (WGS) entry which is preliminary data.</text>
</comment>
<dbReference type="PANTHER" id="PTHR43968">
    <property type="match status" value="1"/>
</dbReference>